<keyword evidence="1" id="KW-0812">Transmembrane</keyword>
<keyword evidence="1" id="KW-1133">Transmembrane helix</keyword>
<evidence type="ECO:0000313" key="3">
    <source>
        <dbReference type="Proteomes" id="UP001217083"/>
    </source>
</evidence>
<sequence length="161" mass="19036">MDNVITYLKPVSIFKRIFGTVIFIFSFYTVIYQNILFGFFMLSFAVYLISSEGTQINLDNRTYRSIWSIFAIHFGKWKPIPDFEYISVFKGKQKQRVNSLGASTTFTDVVFLINLFYNRNKHITFYRTFDKENAFKVAQHFKLALGLDILDATEREQKWVD</sequence>
<name>A0ABT5XPU2_9FLAO</name>
<keyword evidence="1" id="KW-0472">Membrane</keyword>
<proteinExistence type="predicted"/>
<gene>
    <name evidence="2" type="ORF">PY091_11870</name>
</gene>
<evidence type="ECO:0000256" key="1">
    <source>
        <dbReference type="SAM" id="Phobius"/>
    </source>
</evidence>
<evidence type="ECO:0000313" key="2">
    <source>
        <dbReference type="EMBL" id="MDF0707916.1"/>
    </source>
</evidence>
<feature type="transmembrane region" description="Helical" evidence="1">
    <location>
        <begin position="97"/>
        <end position="117"/>
    </location>
</feature>
<dbReference type="EMBL" id="JARFVA010000003">
    <property type="protein sequence ID" value="MDF0707916.1"/>
    <property type="molecule type" value="Genomic_DNA"/>
</dbReference>
<reference evidence="2 3" key="1">
    <citation type="submission" date="2023-03" db="EMBL/GenBank/DDBJ databases">
        <title>Muricauda XX sp. nov. and Muricauda XXX sp. nov., two novel species isolated from Okinawa Trough.</title>
        <authorList>
            <person name="Cao W."/>
            <person name="Deng X."/>
        </authorList>
    </citation>
    <scope>NUCLEOTIDE SEQUENCE [LARGE SCALE GENOMIC DNA]</scope>
    <source>
        <strain evidence="2 3">81s02</strain>
    </source>
</reference>
<accession>A0ABT5XPU2</accession>
<comment type="caution">
    <text evidence="2">The sequence shown here is derived from an EMBL/GenBank/DDBJ whole genome shotgun (WGS) entry which is preliminary data.</text>
</comment>
<keyword evidence="3" id="KW-1185">Reference proteome</keyword>
<dbReference type="RefSeq" id="WP_275649871.1">
    <property type="nucleotide sequence ID" value="NZ_JARFVA010000003.1"/>
</dbReference>
<protein>
    <submittedName>
        <fullName evidence="2">Uncharacterized protein</fullName>
    </submittedName>
</protein>
<organism evidence="2 3">
    <name type="scientific">Flagellimonas okinawensis</name>
    <dbReference type="NCBI Taxonomy" id="3031324"/>
    <lineage>
        <taxon>Bacteria</taxon>
        <taxon>Pseudomonadati</taxon>
        <taxon>Bacteroidota</taxon>
        <taxon>Flavobacteriia</taxon>
        <taxon>Flavobacteriales</taxon>
        <taxon>Flavobacteriaceae</taxon>
        <taxon>Flagellimonas</taxon>
    </lineage>
</organism>
<feature type="transmembrane region" description="Helical" evidence="1">
    <location>
        <begin position="21"/>
        <end position="49"/>
    </location>
</feature>
<dbReference type="Proteomes" id="UP001217083">
    <property type="component" value="Unassembled WGS sequence"/>
</dbReference>